<dbReference type="Gene3D" id="3.90.230.10">
    <property type="entry name" value="Creatinase/methionine aminopeptidase superfamily"/>
    <property type="match status" value="1"/>
</dbReference>
<dbReference type="Proteomes" id="UP000095038">
    <property type="component" value="Unassembled WGS sequence"/>
</dbReference>
<feature type="binding site" evidence="8">
    <location>
        <position position="346"/>
    </location>
    <ligand>
        <name>Zn(2+)</name>
        <dbReference type="ChEBI" id="CHEBI:29105"/>
        <label>3</label>
    </ligand>
</feature>
<evidence type="ECO:0000259" key="11">
    <source>
        <dbReference type="PROSITE" id="PS52013"/>
    </source>
</evidence>
<feature type="domain" description="C6H2-type" evidence="11">
    <location>
        <begin position="7"/>
        <end position="61"/>
    </location>
</feature>
<dbReference type="OrthoDB" id="3209743at2759"/>
<feature type="binding site" evidence="8">
    <location>
        <position position="205"/>
    </location>
    <ligand>
        <name>Zn(2+)</name>
        <dbReference type="ChEBI" id="CHEBI:29105"/>
        <label>3</label>
    </ligand>
</feature>
<dbReference type="EC" id="3.4.11.18" evidence="10"/>
<evidence type="ECO:0000256" key="6">
    <source>
        <dbReference type="ARBA" id="ARBA00022801"/>
    </source>
</evidence>
<keyword evidence="7" id="KW-0862">Zinc</keyword>
<dbReference type="SUPFAM" id="SSF55920">
    <property type="entry name" value="Creatinase/aminopeptidase"/>
    <property type="match status" value="1"/>
</dbReference>
<dbReference type="InterPro" id="IPR002467">
    <property type="entry name" value="Pept_M24A_MAP1"/>
</dbReference>
<dbReference type="GO" id="GO:0022626">
    <property type="term" value="C:cytosolic ribosome"/>
    <property type="evidence" value="ECO:0007669"/>
    <property type="project" value="EnsemblFungi"/>
</dbReference>
<dbReference type="PANTHER" id="PTHR43330">
    <property type="entry name" value="METHIONINE AMINOPEPTIDASE"/>
    <property type="match status" value="1"/>
</dbReference>
<keyword evidence="6 8" id="KW-0378">Hydrolase</keyword>
<comment type="function">
    <text evidence="8 10">Cotranslationally removes the N-terminal methionine from nascent proteins. The N-terminal methionine is often cleaved when the second residue in the primary sequence is small and uncharged (Met-Ala-, Cys, Gly, Pro, Ser, Thr, or Val).</text>
</comment>
<dbReference type="GO" id="GO:0010629">
    <property type="term" value="P:negative regulation of gene expression"/>
    <property type="evidence" value="ECO:0007669"/>
    <property type="project" value="EnsemblFungi"/>
</dbReference>
<keyword evidence="1 8" id="KW-0031">Aminopeptidase</keyword>
<comment type="catalytic activity">
    <reaction evidence="8 10">
        <text>Release of N-terminal amino acids, preferentially methionine, from peptides and arylamides.</text>
        <dbReference type="EC" id="3.4.11.18"/>
    </reaction>
</comment>
<comment type="subcellular location">
    <subcellularLocation>
        <location evidence="8">Cytoplasm</location>
    </subcellularLocation>
</comment>
<protein>
    <recommendedName>
        <fullName evidence="10">Methionine aminopeptidase</fullName>
        <ecNumber evidence="10">3.4.11.18</ecNumber>
    </recommendedName>
</protein>
<evidence type="ECO:0000256" key="10">
    <source>
        <dbReference type="RuleBase" id="RU003653"/>
    </source>
</evidence>
<evidence type="ECO:0000313" key="12">
    <source>
        <dbReference type="EMBL" id="ODV59562.1"/>
    </source>
</evidence>
<keyword evidence="3 8" id="KW-0645">Protease</keyword>
<keyword evidence="5 9" id="KW-0863">Zinc-finger</keyword>
<feature type="binding site" evidence="8">
    <location>
        <position position="216"/>
    </location>
    <ligand>
        <name>Zn(2+)</name>
        <dbReference type="ChEBI" id="CHEBI:29105"/>
        <label>3</label>
    </ligand>
</feature>
<dbReference type="InParanoid" id="A0A1D2VDA3"/>
<comment type="similarity">
    <text evidence="8 9">Belongs to the peptidase M24A family. Methionine aminopeptidase type 1 subfamily.</text>
</comment>
<evidence type="ECO:0000256" key="8">
    <source>
        <dbReference type="HAMAP-Rule" id="MF_03174"/>
    </source>
</evidence>
<dbReference type="PROSITE" id="PS00680">
    <property type="entry name" value="MAP_1"/>
    <property type="match status" value="1"/>
</dbReference>
<sequence length="374" mass="41856">MSASDQKIYCCGPNCGKETTSSLKCPICLKQNLTSVFCDQSCFRRNWLNHKAIHVKNGVDSYNPFPDYEFTGALRPFYPLSPRRFVPDSIKKPEYVTNGIPVSEQQTDRTSKMHILSESEIKTFRTVNKLGREVLDAAAAAIKPGITTDEIDEIVHNETIKRKAYPSPLNYYNFPKSVCTSVNEVICHGIPDKRPLKDGDIVNLDISLYKDGFHSDLNETYYVGDKAKSDPKIVNLIESTRECLDLAIQSIKPGFPIRNIGNIIEPYAKKHGLQVVRTYSGHGVGTLFHCKPDIFHYAKNKAAGVCKPGMTFTIEPMITQGTWKDDIWPDNWTAVTQDGGLTAQFEHTLLVTQTGVEVLTARFKHSPGGPVKRL</sequence>
<dbReference type="GeneID" id="30964399"/>
<dbReference type="EMBL" id="KV454485">
    <property type="protein sequence ID" value="ODV59562.1"/>
    <property type="molecule type" value="Genomic_DNA"/>
</dbReference>
<feature type="binding site" evidence="8">
    <location>
        <position position="188"/>
    </location>
    <ligand>
        <name>a protein</name>
        <dbReference type="ChEBI" id="CHEBI:16541"/>
    </ligand>
    <ligandPart>
        <name>N-terminal L-methionine residue</name>
        <dbReference type="ChEBI" id="CHEBI:64731"/>
    </ligandPart>
</feature>
<organism evidence="12 13">
    <name type="scientific">Ascoidea rubescens DSM 1968</name>
    <dbReference type="NCBI Taxonomy" id="1344418"/>
    <lineage>
        <taxon>Eukaryota</taxon>
        <taxon>Fungi</taxon>
        <taxon>Dikarya</taxon>
        <taxon>Ascomycota</taxon>
        <taxon>Saccharomycotina</taxon>
        <taxon>Saccharomycetes</taxon>
        <taxon>Ascoideaceae</taxon>
        <taxon>Ascoidea</taxon>
    </lineage>
</organism>
<dbReference type="GO" id="GO:0003729">
    <property type="term" value="F:mRNA binding"/>
    <property type="evidence" value="ECO:0007669"/>
    <property type="project" value="EnsemblFungi"/>
</dbReference>
<dbReference type="GO" id="GO:0004239">
    <property type="term" value="F:initiator methionyl aminopeptidase activity"/>
    <property type="evidence" value="ECO:0007669"/>
    <property type="project" value="UniProtKB-UniRule"/>
</dbReference>
<dbReference type="GO" id="GO:0070006">
    <property type="term" value="F:metalloaminopeptidase activity"/>
    <property type="evidence" value="ECO:0007669"/>
    <property type="project" value="UniProtKB-UniRule"/>
</dbReference>
<dbReference type="GO" id="GO:0016485">
    <property type="term" value="P:protein processing"/>
    <property type="evidence" value="ECO:0007669"/>
    <property type="project" value="EnsemblFungi"/>
</dbReference>
<reference evidence="13" key="1">
    <citation type="submission" date="2016-05" db="EMBL/GenBank/DDBJ databases">
        <title>Comparative genomics of biotechnologically important yeasts.</title>
        <authorList>
            <consortium name="DOE Joint Genome Institute"/>
            <person name="Riley R."/>
            <person name="Haridas S."/>
            <person name="Wolfe K.H."/>
            <person name="Lopes M.R."/>
            <person name="Hittinger C.T."/>
            <person name="Goker M."/>
            <person name="Salamov A."/>
            <person name="Wisecaver J."/>
            <person name="Long T.M."/>
            <person name="Aerts A.L."/>
            <person name="Barry K."/>
            <person name="Choi C."/>
            <person name="Clum A."/>
            <person name="Coughlan A.Y."/>
            <person name="Deshpande S."/>
            <person name="Douglass A.P."/>
            <person name="Hanson S.J."/>
            <person name="Klenk H.-P."/>
            <person name="Labutti K."/>
            <person name="Lapidus A."/>
            <person name="Lindquist E."/>
            <person name="Lipzen A."/>
            <person name="Meier-Kolthoff J.P."/>
            <person name="Ohm R.A."/>
            <person name="Otillar R.P."/>
            <person name="Pangilinan J."/>
            <person name="Peng Y."/>
            <person name="Rokas A."/>
            <person name="Rosa C.A."/>
            <person name="Scheuner C."/>
            <person name="Sibirny A.A."/>
            <person name="Slot J.C."/>
            <person name="Stielow J.B."/>
            <person name="Sun H."/>
            <person name="Kurtzman C.P."/>
            <person name="Blackwell M."/>
            <person name="Grigoriev I.V."/>
            <person name="Jeffries T.W."/>
        </authorList>
    </citation>
    <scope>NUCLEOTIDE SEQUENCE [LARGE SCALE GENOMIC DNA]</scope>
    <source>
        <strain evidence="13">DSM 1968</strain>
    </source>
</reference>
<dbReference type="InterPro" id="IPR001714">
    <property type="entry name" value="Pept_M24_MAP"/>
</dbReference>
<dbReference type="PRINTS" id="PR00599">
    <property type="entry name" value="MAPEPTIDASE"/>
</dbReference>
<dbReference type="FunCoup" id="A0A1D2VDA3">
    <property type="interactions" value="869"/>
</dbReference>
<feature type="binding site" evidence="8">
    <location>
        <position position="216"/>
    </location>
    <ligand>
        <name>Zn(2+)</name>
        <dbReference type="ChEBI" id="CHEBI:29105"/>
        <label>4</label>
        <note>catalytic</note>
    </ligand>
</feature>
<comment type="subunit">
    <text evidence="8">Associates with the 60S ribosomal subunit of the 80S translational complex.</text>
</comment>
<dbReference type="HAMAP" id="MF_01974">
    <property type="entry name" value="MetAP_1"/>
    <property type="match status" value="1"/>
</dbReference>
<keyword evidence="4 8" id="KW-0479">Metal-binding</keyword>
<evidence type="ECO:0000313" key="13">
    <source>
        <dbReference type="Proteomes" id="UP000095038"/>
    </source>
</evidence>
<evidence type="ECO:0000256" key="9">
    <source>
        <dbReference type="PROSITE-ProRule" id="PRU01357"/>
    </source>
</evidence>
<accession>A0A1D2VDA3</accession>
<proteinExistence type="inferred from homology"/>
<dbReference type="Pfam" id="PF15801">
    <property type="entry name" value="zf-C6H2"/>
    <property type="match status" value="1"/>
</dbReference>
<dbReference type="PANTHER" id="PTHR43330:SF7">
    <property type="entry name" value="METHIONINE AMINOPEPTIDASE 1"/>
    <property type="match status" value="1"/>
</dbReference>
<evidence type="ECO:0000256" key="5">
    <source>
        <dbReference type="ARBA" id="ARBA00022771"/>
    </source>
</evidence>
<dbReference type="InterPro" id="IPR000994">
    <property type="entry name" value="Pept_M24"/>
</dbReference>
<dbReference type="Pfam" id="PF00557">
    <property type="entry name" value="Peptidase_M24"/>
    <property type="match status" value="1"/>
</dbReference>
<dbReference type="InterPro" id="IPR031615">
    <property type="entry name" value="Zfn-C6H2"/>
</dbReference>
<feature type="binding site" evidence="8">
    <location>
        <position position="289"/>
    </location>
    <ligand>
        <name>a protein</name>
        <dbReference type="ChEBI" id="CHEBI:16541"/>
    </ligand>
    <ligandPart>
        <name>N-terminal L-methionine residue</name>
        <dbReference type="ChEBI" id="CHEBI:64731"/>
    </ligandPart>
</feature>
<keyword evidence="13" id="KW-1185">Reference proteome</keyword>
<evidence type="ECO:0000256" key="1">
    <source>
        <dbReference type="ARBA" id="ARBA00022438"/>
    </source>
</evidence>
<dbReference type="NCBIfam" id="TIGR00500">
    <property type="entry name" value="met_pdase_I"/>
    <property type="match status" value="1"/>
</dbReference>
<feature type="binding site" evidence="8">
    <location>
        <position position="315"/>
    </location>
    <ligand>
        <name>Zn(2+)</name>
        <dbReference type="ChEBI" id="CHEBI:29105"/>
        <label>4</label>
        <note>catalytic</note>
    </ligand>
</feature>
<dbReference type="AlphaFoldDB" id="A0A1D2VDA3"/>
<dbReference type="GO" id="GO:0008270">
    <property type="term" value="F:zinc ion binding"/>
    <property type="evidence" value="ECO:0007669"/>
    <property type="project" value="UniProtKB-KW"/>
</dbReference>
<evidence type="ECO:0000256" key="2">
    <source>
        <dbReference type="ARBA" id="ARBA00022490"/>
    </source>
</evidence>
<evidence type="ECO:0000256" key="3">
    <source>
        <dbReference type="ARBA" id="ARBA00022670"/>
    </source>
</evidence>
<keyword evidence="2 8" id="KW-0963">Cytoplasm</keyword>
<evidence type="ECO:0000256" key="7">
    <source>
        <dbReference type="ARBA" id="ARBA00022833"/>
    </source>
</evidence>
<feature type="binding site" evidence="8">
    <location>
        <position position="282"/>
    </location>
    <ligand>
        <name>Zn(2+)</name>
        <dbReference type="ChEBI" id="CHEBI:29105"/>
        <label>4</label>
        <note>catalytic</note>
    </ligand>
</feature>
<gene>
    <name evidence="12" type="ORF">ASCRUDRAFT_37326</name>
</gene>
<evidence type="ECO:0000256" key="4">
    <source>
        <dbReference type="ARBA" id="ARBA00022723"/>
    </source>
</evidence>
<comment type="cofactor">
    <cofactor evidence="10">
        <name>Co(2+)</name>
        <dbReference type="ChEBI" id="CHEBI:48828"/>
    </cofactor>
    <cofactor evidence="10">
        <name>Zn(2+)</name>
        <dbReference type="ChEBI" id="CHEBI:29105"/>
    </cofactor>
    <cofactor evidence="10">
        <name>Mn(2+)</name>
        <dbReference type="ChEBI" id="CHEBI:29035"/>
    </cofactor>
    <cofactor evidence="10">
        <name>Fe(2+)</name>
        <dbReference type="ChEBI" id="CHEBI:29033"/>
    </cofactor>
    <text evidence="10">Binds 2 divalent metal cations per subunit. Has a high-affinity and a low affinity metal-binding site. The true nature of the physiological cofactor is under debate. The enzyme is active with cobalt, zinc, manganese or divalent iron ions.</text>
</comment>
<dbReference type="InterPro" id="IPR036005">
    <property type="entry name" value="Creatinase/aminopeptidase-like"/>
</dbReference>
<dbReference type="RefSeq" id="XP_020045869.1">
    <property type="nucleotide sequence ID" value="XM_020190763.1"/>
</dbReference>
<dbReference type="PROSITE" id="PS52013">
    <property type="entry name" value="ZF_C6H2"/>
    <property type="match status" value="1"/>
</dbReference>
<comment type="cofactor">
    <cofactor evidence="8">
        <name>Zn(2+)</name>
        <dbReference type="ChEBI" id="CHEBI:29105"/>
    </cofactor>
    <cofactor evidence="8">
        <name>Co(2+)</name>
        <dbReference type="ChEBI" id="CHEBI:48828"/>
    </cofactor>
    <cofactor evidence="8">
        <name>Mn(2+)</name>
        <dbReference type="ChEBI" id="CHEBI:29035"/>
    </cofactor>
    <cofactor evidence="8">
        <name>Fe(2+)</name>
        <dbReference type="ChEBI" id="CHEBI:29033"/>
    </cofactor>
    <text evidence="8">Binds 2 divalent metal cations per subunit. Has a high-affinity and a low affinity metal-binding site. The true nature of the physiological cofactor is under debate. The enzyme is active with zinc, cobalt, manganese or divalent iron ions. Has high activity with zinc; zinc cofactor is transferred into the active site region by the ZNG1 zinc chaperone.</text>
</comment>
<dbReference type="CDD" id="cd01086">
    <property type="entry name" value="MetAP1"/>
    <property type="match status" value="1"/>
</dbReference>
<feature type="binding site" evidence="8">
    <location>
        <position position="346"/>
    </location>
    <ligand>
        <name>Zn(2+)</name>
        <dbReference type="ChEBI" id="CHEBI:29105"/>
        <label>4</label>
        <note>catalytic</note>
    </ligand>
</feature>
<dbReference type="STRING" id="1344418.A0A1D2VDA3"/>
<name>A0A1D2VDA3_9ASCO</name>